<proteinExistence type="predicted"/>
<feature type="transmembrane region" description="Helical" evidence="7">
    <location>
        <begin position="430"/>
        <end position="449"/>
    </location>
</feature>
<dbReference type="InterPro" id="IPR011701">
    <property type="entry name" value="MFS"/>
</dbReference>
<keyword evidence="3" id="KW-1003">Cell membrane</keyword>
<dbReference type="PANTHER" id="PTHR42718">
    <property type="entry name" value="MAJOR FACILITATOR SUPERFAMILY MULTIDRUG TRANSPORTER MFSC"/>
    <property type="match status" value="1"/>
</dbReference>
<keyword evidence="10" id="KW-1185">Reference proteome</keyword>
<feature type="transmembrane region" description="Helical" evidence="7">
    <location>
        <begin position="404"/>
        <end position="424"/>
    </location>
</feature>
<dbReference type="PANTHER" id="PTHR42718:SF46">
    <property type="entry name" value="BLR6921 PROTEIN"/>
    <property type="match status" value="1"/>
</dbReference>
<feature type="transmembrane region" description="Helical" evidence="7">
    <location>
        <begin position="202"/>
        <end position="222"/>
    </location>
</feature>
<keyword evidence="2" id="KW-0813">Transport</keyword>
<keyword evidence="4 7" id="KW-0812">Transmembrane</keyword>
<evidence type="ECO:0000256" key="5">
    <source>
        <dbReference type="ARBA" id="ARBA00022989"/>
    </source>
</evidence>
<name>A0ABV9WFH8_9ACTN</name>
<evidence type="ECO:0000313" key="10">
    <source>
        <dbReference type="Proteomes" id="UP001595912"/>
    </source>
</evidence>
<feature type="transmembrane region" description="Helical" evidence="7">
    <location>
        <begin position="82"/>
        <end position="101"/>
    </location>
</feature>
<feature type="transmembrane region" description="Helical" evidence="7">
    <location>
        <begin position="141"/>
        <end position="163"/>
    </location>
</feature>
<evidence type="ECO:0000259" key="8">
    <source>
        <dbReference type="PROSITE" id="PS50850"/>
    </source>
</evidence>
<evidence type="ECO:0000256" key="6">
    <source>
        <dbReference type="ARBA" id="ARBA00023136"/>
    </source>
</evidence>
<feature type="transmembrane region" description="Helical" evidence="7">
    <location>
        <begin position="360"/>
        <end position="384"/>
    </location>
</feature>
<comment type="subcellular location">
    <subcellularLocation>
        <location evidence="1">Cell membrane</location>
        <topology evidence="1">Multi-pass membrane protein</topology>
    </subcellularLocation>
</comment>
<evidence type="ECO:0000256" key="3">
    <source>
        <dbReference type="ARBA" id="ARBA00022475"/>
    </source>
</evidence>
<comment type="caution">
    <text evidence="9">The sequence shown here is derived from an EMBL/GenBank/DDBJ whole genome shotgun (WGS) entry which is preliminary data.</text>
</comment>
<feature type="transmembrane region" description="Helical" evidence="7">
    <location>
        <begin position="234"/>
        <end position="251"/>
    </location>
</feature>
<feature type="transmembrane region" description="Helical" evidence="7">
    <location>
        <begin position="335"/>
        <end position="354"/>
    </location>
</feature>
<evidence type="ECO:0000256" key="2">
    <source>
        <dbReference type="ARBA" id="ARBA00022448"/>
    </source>
</evidence>
<dbReference type="Proteomes" id="UP001595912">
    <property type="component" value="Unassembled WGS sequence"/>
</dbReference>
<feature type="domain" description="Major facilitator superfamily (MFS) profile" evidence="8">
    <location>
        <begin position="16"/>
        <end position="457"/>
    </location>
</feature>
<accession>A0ABV9WFH8</accession>
<dbReference type="EMBL" id="JBHSIU010000112">
    <property type="protein sequence ID" value="MFC5007114.1"/>
    <property type="molecule type" value="Genomic_DNA"/>
</dbReference>
<protein>
    <submittedName>
        <fullName evidence="9">MFS transporter</fullName>
    </submittedName>
</protein>
<dbReference type="InterPro" id="IPR036259">
    <property type="entry name" value="MFS_trans_sf"/>
</dbReference>
<dbReference type="Gene3D" id="1.20.1250.20">
    <property type="entry name" value="MFS general substrate transporter like domains"/>
    <property type="match status" value="2"/>
</dbReference>
<feature type="transmembrane region" description="Helical" evidence="7">
    <location>
        <begin position="169"/>
        <end position="190"/>
    </location>
</feature>
<dbReference type="InterPro" id="IPR020846">
    <property type="entry name" value="MFS_dom"/>
</dbReference>
<dbReference type="RefSeq" id="WP_380127764.1">
    <property type="nucleotide sequence ID" value="NZ_JBHSIU010000112.1"/>
</dbReference>
<gene>
    <name evidence="9" type="ORF">ACFPIJ_56085</name>
</gene>
<evidence type="ECO:0000256" key="7">
    <source>
        <dbReference type="SAM" id="Phobius"/>
    </source>
</evidence>
<evidence type="ECO:0000256" key="4">
    <source>
        <dbReference type="ARBA" id="ARBA00022692"/>
    </source>
</evidence>
<feature type="transmembrane region" description="Helical" evidence="7">
    <location>
        <begin position="107"/>
        <end position="129"/>
    </location>
</feature>
<reference evidence="10" key="1">
    <citation type="journal article" date="2019" name="Int. J. Syst. Evol. Microbiol.">
        <title>The Global Catalogue of Microorganisms (GCM) 10K type strain sequencing project: providing services to taxonomists for standard genome sequencing and annotation.</title>
        <authorList>
            <consortium name="The Broad Institute Genomics Platform"/>
            <consortium name="The Broad Institute Genome Sequencing Center for Infectious Disease"/>
            <person name="Wu L."/>
            <person name="Ma J."/>
        </authorList>
    </citation>
    <scope>NUCLEOTIDE SEQUENCE [LARGE SCALE GENOMIC DNA]</scope>
    <source>
        <strain evidence="10">CGMCC 4.7152</strain>
    </source>
</reference>
<keyword evidence="6 7" id="KW-0472">Membrane</keyword>
<sequence length="458" mass="46825">MTAVLEATLSTRQRITLLLLLGAQFMLAVDFSILNVALPAIGAGLHFDLATLPWIATAFALPAAGFTLLFGRIADLFGRRRLFLAGLALLIAASLLGGLAQDQATLLAARVLQGFAAAMATPAALSLLTTSFPEGPLRDRALGLNGALLSGGFTVGALVGGVLADLLNWRFAFLLNVPVALLILAVAPFVVSAGRTPERPKLDLPGAITVTIGLLLVVYGVSLSPSAGWTSLRVLVLLGAGAAFLVAFWTIERRAPAPLAPVAILRRPTVRWGNLGGLIVFAMGSSVVFLGTLYLQDVLGYSALATGVAFGLPGIAAVFAGVIGGRLLGRFGRRVTLVGGLAVQGVAFGGLSLLGDSRSMYGWLMLAFTVGFVGHVAAIVAYTVTATSGLPDGEQGLATGLSTLTQQVALTVGIPVMSAVAAAGPTLLSGIRLALLVDGAVTLLGALAIHRGLRRTIG</sequence>
<dbReference type="PROSITE" id="PS50850">
    <property type="entry name" value="MFS"/>
    <property type="match status" value="1"/>
</dbReference>
<keyword evidence="5 7" id="KW-1133">Transmembrane helix</keyword>
<evidence type="ECO:0000313" key="9">
    <source>
        <dbReference type="EMBL" id="MFC5007114.1"/>
    </source>
</evidence>
<feature type="transmembrane region" description="Helical" evidence="7">
    <location>
        <begin position="15"/>
        <end position="38"/>
    </location>
</feature>
<feature type="transmembrane region" description="Helical" evidence="7">
    <location>
        <begin position="272"/>
        <end position="295"/>
    </location>
</feature>
<feature type="transmembrane region" description="Helical" evidence="7">
    <location>
        <begin position="50"/>
        <end position="70"/>
    </location>
</feature>
<dbReference type="PRINTS" id="PR01036">
    <property type="entry name" value="TCRTETB"/>
</dbReference>
<feature type="transmembrane region" description="Helical" evidence="7">
    <location>
        <begin position="301"/>
        <end position="323"/>
    </location>
</feature>
<evidence type="ECO:0000256" key="1">
    <source>
        <dbReference type="ARBA" id="ARBA00004651"/>
    </source>
</evidence>
<dbReference type="Pfam" id="PF07690">
    <property type="entry name" value="MFS_1"/>
    <property type="match status" value="1"/>
</dbReference>
<organism evidence="9 10">
    <name type="scientific">Dactylosporangium cerinum</name>
    <dbReference type="NCBI Taxonomy" id="1434730"/>
    <lineage>
        <taxon>Bacteria</taxon>
        <taxon>Bacillati</taxon>
        <taxon>Actinomycetota</taxon>
        <taxon>Actinomycetes</taxon>
        <taxon>Micromonosporales</taxon>
        <taxon>Micromonosporaceae</taxon>
        <taxon>Dactylosporangium</taxon>
    </lineage>
</organism>
<dbReference type="CDD" id="cd17321">
    <property type="entry name" value="MFS_MMR_MDR_like"/>
    <property type="match status" value="1"/>
</dbReference>
<dbReference type="SUPFAM" id="SSF103473">
    <property type="entry name" value="MFS general substrate transporter"/>
    <property type="match status" value="1"/>
</dbReference>